<reference evidence="2 3" key="1">
    <citation type="submission" date="2020-07" db="EMBL/GenBank/DDBJ databases">
        <title>The yeast mating-type switching endonuclease HO is a domesticated member of an unorthodox homing genetic element family.</title>
        <authorList>
            <person name="Coughlan A.Y."/>
            <person name="Lombardi L."/>
            <person name="Braun-Galleani S."/>
            <person name="Martos A.R."/>
            <person name="Galeote V."/>
            <person name="Bigey F."/>
            <person name="Dequin S."/>
            <person name="Byrne K.P."/>
            <person name="Wolfe K.H."/>
        </authorList>
    </citation>
    <scope>NUCLEOTIDE SEQUENCE [LARGE SCALE GENOMIC DNA]</scope>
    <source>
        <strain evidence="2 3">NRRL Y-6702</strain>
    </source>
</reference>
<dbReference type="GeneID" id="59233751"/>
<dbReference type="PANTHER" id="PTHR28083:SF1">
    <property type="entry name" value="GOOD FOR FULL DBP5 ACTIVITY PROTEIN 2"/>
    <property type="match status" value="1"/>
</dbReference>
<organism evidence="2 3">
    <name type="scientific">Zygotorulaspora mrakii</name>
    <name type="common">Zygosaccharomyces mrakii</name>
    <dbReference type="NCBI Taxonomy" id="42260"/>
    <lineage>
        <taxon>Eukaryota</taxon>
        <taxon>Fungi</taxon>
        <taxon>Dikarya</taxon>
        <taxon>Ascomycota</taxon>
        <taxon>Saccharomycotina</taxon>
        <taxon>Saccharomycetes</taxon>
        <taxon>Saccharomycetales</taxon>
        <taxon>Saccharomycetaceae</taxon>
        <taxon>Zygotorulaspora</taxon>
    </lineage>
</organism>
<sequence length="490" mass="56655">MKRSFGKFISQSQIRERARHKVNRISTDNFSMAQKKISVRGLPDNNISSSSRYWRARGLIENESGHGQPSWIEEQEQFAKLHKIPYNGKGEVATELADNIEKYLDKVRARFKKEEDISDMKLAQKLAVYKKQWMRLYDGVDPDSLVLNGTETVEVRELKKAYDKAIKALKREHSPIIHPSPRSSNFDYFCNGIRLLASKKTICFCLDAEAFEFDNDMVTEIGISIYDPRENFFSFVPITRNYHIIISEALTVRNSKFVIDSKDCYQLGESLVLSLGECVEFVQALIDFYLEPRTVEDESWSRALVGHNVQGDISWLKQMGIKIPKVAKNHSDNLDYQLSHVNAPNEPIFVLDTEKLYRFTYGNKGGSLGKLLRLLKIPHSFLHNAGNDAYYTLQLLLRMCDINYRKQNGLDDLIEMNRRIEQWLQREREEPKVVPMSYLETVKTFHDSSRIKKDSNPSGKKKGKTLVHQTEFGGSQWYPTAREAFLSTLR</sequence>
<dbReference type="Pfam" id="PF21762">
    <property type="entry name" value="DEDDh_C"/>
    <property type="match status" value="1"/>
</dbReference>
<dbReference type="InterPro" id="IPR012337">
    <property type="entry name" value="RNaseH-like_sf"/>
</dbReference>
<proteinExistence type="predicted"/>
<dbReference type="KEGG" id="zmk:HG535_0A00540"/>
<dbReference type="InterPro" id="IPR036397">
    <property type="entry name" value="RNaseH_sf"/>
</dbReference>
<dbReference type="SUPFAM" id="SSF53098">
    <property type="entry name" value="Ribonuclease H-like"/>
    <property type="match status" value="1"/>
</dbReference>
<gene>
    <name evidence="2" type="ORF">HG535_0A00540</name>
</gene>
<dbReference type="GO" id="GO:0005634">
    <property type="term" value="C:nucleus"/>
    <property type="evidence" value="ECO:0007669"/>
    <property type="project" value="TreeGrafter"/>
</dbReference>
<accession>A0A7H9AV33</accession>
<dbReference type="Proteomes" id="UP000509704">
    <property type="component" value="Chromosome 1"/>
</dbReference>
<dbReference type="InterPro" id="IPR048519">
    <property type="entry name" value="Gfd2/YDR514C-like_C"/>
</dbReference>
<keyword evidence="3" id="KW-1185">Reference proteome</keyword>
<evidence type="ECO:0000259" key="1">
    <source>
        <dbReference type="Pfam" id="PF21762"/>
    </source>
</evidence>
<evidence type="ECO:0000313" key="3">
    <source>
        <dbReference type="Proteomes" id="UP000509704"/>
    </source>
</evidence>
<dbReference type="RefSeq" id="XP_037141843.1">
    <property type="nucleotide sequence ID" value="XM_037285948.1"/>
</dbReference>
<feature type="domain" description="Gfd2/YDR514C-like C-terminal" evidence="1">
    <location>
        <begin position="203"/>
        <end position="399"/>
    </location>
</feature>
<dbReference type="PANTHER" id="PTHR28083">
    <property type="entry name" value="GOOD FOR FULL DBP5 ACTIVITY PROTEIN 2"/>
    <property type="match status" value="1"/>
</dbReference>
<dbReference type="InterPro" id="IPR040151">
    <property type="entry name" value="Gfd2/YDR514C-like"/>
</dbReference>
<protein>
    <recommendedName>
        <fullName evidence="1">Gfd2/YDR514C-like C-terminal domain-containing protein</fullName>
    </recommendedName>
</protein>
<evidence type="ECO:0000313" key="2">
    <source>
        <dbReference type="EMBL" id="QLG70115.1"/>
    </source>
</evidence>
<dbReference type="EMBL" id="CP058604">
    <property type="protein sequence ID" value="QLG70115.1"/>
    <property type="molecule type" value="Genomic_DNA"/>
</dbReference>
<dbReference type="Gene3D" id="3.30.420.10">
    <property type="entry name" value="Ribonuclease H-like superfamily/Ribonuclease H"/>
    <property type="match status" value="1"/>
</dbReference>
<dbReference type="AlphaFoldDB" id="A0A7H9AV33"/>
<name>A0A7H9AV33_ZYGMR</name>
<dbReference type="GO" id="GO:0003676">
    <property type="term" value="F:nucleic acid binding"/>
    <property type="evidence" value="ECO:0007669"/>
    <property type="project" value="InterPro"/>
</dbReference>
<dbReference type="OrthoDB" id="5953249at2759"/>